<keyword evidence="10" id="KW-0449">Lipoprotein</keyword>
<comment type="similarity">
    <text evidence="3">Belongs to the CDC42SE/SPEC family.</text>
</comment>
<comment type="subcellular location">
    <subcellularLocation>
        <location evidence="1">Cell membrane</location>
        <topology evidence="1">Lipid-anchor</topology>
    </subcellularLocation>
    <subcellularLocation>
        <location evidence="2">Cytoplasm</location>
        <location evidence="2">Cytoskeleton</location>
    </subcellularLocation>
</comment>
<keyword evidence="4" id="KW-1003">Cell membrane</keyword>
<dbReference type="AlphaFoldDB" id="A0A1W0XFF5"/>
<evidence type="ECO:0000256" key="9">
    <source>
        <dbReference type="ARBA" id="ARBA00023212"/>
    </source>
</evidence>
<name>A0A1W0XFF5_HYPEX</name>
<proteinExistence type="inferred from homology"/>
<evidence type="ECO:0000256" key="2">
    <source>
        <dbReference type="ARBA" id="ARBA00004245"/>
    </source>
</evidence>
<dbReference type="EMBL" id="MTYJ01000001">
    <property type="protein sequence ID" value="OQV26197.1"/>
    <property type="molecule type" value="Genomic_DNA"/>
</dbReference>
<evidence type="ECO:0000256" key="7">
    <source>
        <dbReference type="ARBA" id="ARBA00023136"/>
    </source>
</evidence>
<evidence type="ECO:0000256" key="1">
    <source>
        <dbReference type="ARBA" id="ARBA00004193"/>
    </source>
</evidence>
<dbReference type="GO" id="GO:0031267">
    <property type="term" value="F:small GTPase binding"/>
    <property type="evidence" value="ECO:0007669"/>
    <property type="project" value="InterPro"/>
</dbReference>
<evidence type="ECO:0000256" key="5">
    <source>
        <dbReference type="ARBA" id="ARBA00022490"/>
    </source>
</evidence>
<dbReference type="GO" id="GO:0005886">
    <property type="term" value="C:plasma membrane"/>
    <property type="evidence" value="ECO:0007669"/>
    <property type="project" value="UniProtKB-SubCell"/>
</dbReference>
<feature type="domain" description="CRIB" evidence="11">
    <location>
        <begin position="31"/>
        <end position="44"/>
    </location>
</feature>
<dbReference type="InterPro" id="IPR039056">
    <property type="entry name" value="SPEC"/>
</dbReference>
<keyword evidence="8" id="KW-0564">Palmitate</keyword>
<organism evidence="12 13">
    <name type="scientific">Hypsibius exemplaris</name>
    <name type="common">Freshwater tardigrade</name>
    <dbReference type="NCBI Taxonomy" id="2072580"/>
    <lineage>
        <taxon>Eukaryota</taxon>
        <taxon>Metazoa</taxon>
        <taxon>Ecdysozoa</taxon>
        <taxon>Tardigrada</taxon>
        <taxon>Eutardigrada</taxon>
        <taxon>Parachela</taxon>
        <taxon>Hypsibioidea</taxon>
        <taxon>Hypsibiidae</taxon>
        <taxon>Hypsibius</taxon>
    </lineage>
</organism>
<evidence type="ECO:0000256" key="6">
    <source>
        <dbReference type="ARBA" id="ARBA00022960"/>
    </source>
</evidence>
<evidence type="ECO:0000256" key="4">
    <source>
        <dbReference type="ARBA" id="ARBA00022475"/>
    </source>
</evidence>
<dbReference type="PANTHER" id="PTHR13502">
    <property type="entry name" value="CDC42 SMALL EFFECTOR PROTEIN HOMOLOG"/>
    <property type="match status" value="1"/>
</dbReference>
<dbReference type="GO" id="GO:0005856">
    <property type="term" value="C:cytoskeleton"/>
    <property type="evidence" value="ECO:0007669"/>
    <property type="project" value="UniProtKB-SubCell"/>
</dbReference>
<protein>
    <recommendedName>
        <fullName evidence="11">CRIB domain-containing protein</fullName>
    </recommendedName>
</protein>
<dbReference type="GO" id="GO:0008360">
    <property type="term" value="P:regulation of cell shape"/>
    <property type="evidence" value="ECO:0007669"/>
    <property type="project" value="UniProtKB-KW"/>
</dbReference>
<evidence type="ECO:0000259" key="11">
    <source>
        <dbReference type="PROSITE" id="PS50108"/>
    </source>
</evidence>
<dbReference type="CDD" id="cd00132">
    <property type="entry name" value="CRIB"/>
    <property type="match status" value="1"/>
</dbReference>
<dbReference type="Gene3D" id="3.90.810.10">
    <property type="entry name" value="CRIB domain"/>
    <property type="match status" value="1"/>
</dbReference>
<keyword evidence="9" id="KW-0206">Cytoskeleton</keyword>
<evidence type="ECO:0000256" key="8">
    <source>
        <dbReference type="ARBA" id="ARBA00023139"/>
    </source>
</evidence>
<sequence>MATSVRLGHLWRNCCGVPETSPQQRIDRSMIGFPTDFRHVGHIGSTEVGSPNSSLSAVQTQMQSKGGYDQALPVNYDLKVRDVER</sequence>
<dbReference type="InterPro" id="IPR036936">
    <property type="entry name" value="CRIB_dom_sf"/>
</dbReference>
<keyword evidence="13" id="KW-1185">Reference proteome</keyword>
<keyword evidence="6" id="KW-0133">Cell shape</keyword>
<evidence type="ECO:0000313" key="12">
    <source>
        <dbReference type="EMBL" id="OQV26197.1"/>
    </source>
</evidence>
<dbReference type="PROSITE" id="PS50108">
    <property type="entry name" value="CRIB"/>
    <property type="match status" value="1"/>
</dbReference>
<keyword evidence="7" id="KW-0472">Membrane</keyword>
<evidence type="ECO:0000256" key="3">
    <source>
        <dbReference type="ARBA" id="ARBA00005720"/>
    </source>
</evidence>
<keyword evidence="5" id="KW-0963">Cytoplasm</keyword>
<reference evidence="13" key="1">
    <citation type="submission" date="2017-01" db="EMBL/GenBank/DDBJ databases">
        <title>Comparative genomics of anhydrobiosis in the tardigrade Hypsibius dujardini.</title>
        <authorList>
            <person name="Yoshida Y."/>
            <person name="Koutsovoulos G."/>
            <person name="Laetsch D."/>
            <person name="Stevens L."/>
            <person name="Kumar S."/>
            <person name="Horikawa D."/>
            <person name="Ishino K."/>
            <person name="Komine S."/>
            <person name="Tomita M."/>
            <person name="Blaxter M."/>
            <person name="Arakawa K."/>
        </authorList>
    </citation>
    <scope>NUCLEOTIDE SEQUENCE [LARGE SCALE GENOMIC DNA]</scope>
    <source>
        <strain evidence="13">Z151</strain>
    </source>
</reference>
<dbReference type="InterPro" id="IPR000095">
    <property type="entry name" value="CRIB_dom"/>
</dbReference>
<evidence type="ECO:0000256" key="10">
    <source>
        <dbReference type="ARBA" id="ARBA00023288"/>
    </source>
</evidence>
<accession>A0A1W0XFF5</accession>
<dbReference type="OrthoDB" id="5559822at2759"/>
<dbReference type="GO" id="GO:0035023">
    <property type="term" value="P:regulation of Rho protein signal transduction"/>
    <property type="evidence" value="ECO:0007669"/>
    <property type="project" value="InterPro"/>
</dbReference>
<dbReference type="Proteomes" id="UP000192578">
    <property type="component" value="Unassembled WGS sequence"/>
</dbReference>
<comment type="caution">
    <text evidence="12">The sequence shown here is derived from an EMBL/GenBank/DDBJ whole genome shotgun (WGS) entry which is preliminary data.</text>
</comment>
<gene>
    <name evidence="12" type="ORF">BV898_00316</name>
</gene>
<evidence type="ECO:0000313" key="13">
    <source>
        <dbReference type="Proteomes" id="UP000192578"/>
    </source>
</evidence>